<evidence type="ECO:0000313" key="5">
    <source>
        <dbReference type="Proteomes" id="UP000638263"/>
    </source>
</evidence>
<organism evidence="4 5">
    <name type="scientific">Nocardia jinanensis</name>
    <dbReference type="NCBI Taxonomy" id="382504"/>
    <lineage>
        <taxon>Bacteria</taxon>
        <taxon>Bacillati</taxon>
        <taxon>Actinomycetota</taxon>
        <taxon>Actinomycetes</taxon>
        <taxon>Mycobacteriales</taxon>
        <taxon>Nocardiaceae</taxon>
        <taxon>Nocardia</taxon>
    </lineage>
</organism>
<name>A0A917RKT7_9NOCA</name>
<dbReference type="AlphaFoldDB" id="A0A917RKT7"/>
<feature type="domain" description="Class II aldolase/adducin N-terminal" evidence="3">
    <location>
        <begin position="38"/>
        <end position="215"/>
    </location>
</feature>
<evidence type="ECO:0000256" key="1">
    <source>
        <dbReference type="ARBA" id="ARBA00037961"/>
    </source>
</evidence>
<dbReference type="SUPFAM" id="SSF53639">
    <property type="entry name" value="AraD/HMP-PK domain-like"/>
    <property type="match status" value="1"/>
</dbReference>
<accession>A0A917RKT7</accession>
<evidence type="ECO:0000256" key="2">
    <source>
        <dbReference type="SAM" id="MobiDB-lite"/>
    </source>
</evidence>
<dbReference type="GO" id="GO:0005856">
    <property type="term" value="C:cytoskeleton"/>
    <property type="evidence" value="ECO:0007669"/>
    <property type="project" value="TreeGrafter"/>
</dbReference>
<keyword evidence="5" id="KW-1185">Reference proteome</keyword>
<proteinExistence type="inferred from homology"/>
<dbReference type="PANTHER" id="PTHR10672">
    <property type="entry name" value="ADDUCIN"/>
    <property type="match status" value="1"/>
</dbReference>
<comment type="similarity">
    <text evidence="1">Belongs to the aldolase class II family.</text>
</comment>
<dbReference type="RefSeq" id="WP_189094266.1">
    <property type="nucleotide sequence ID" value="NZ_BMMH01000005.1"/>
</dbReference>
<reference evidence="4" key="1">
    <citation type="journal article" date="2014" name="Int. J. Syst. Evol. Microbiol.">
        <title>Complete genome sequence of Corynebacterium casei LMG S-19264T (=DSM 44701T), isolated from a smear-ripened cheese.</title>
        <authorList>
            <consortium name="US DOE Joint Genome Institute (JGI-PGF)"/>
            <person name="Walter F."/>
            <person name="Albersmeier A."/>
            <person name="Kalinowski J."/>
            <person name="Ruckert C."/>
        </authorList>
    </citation>
    <scope>NUCLEOTIDE SEQUENCE</scope>
    <source>
        <strain evidence="4">CGMCC 4.3508</strain>
    </source>
</reference>
<dbReference type="SMART" id="SM01007">
    <property type="entry name" value="Aldolase_II"/>
    <property type="match status" value="1"/>
</dbReference>
<dbReference type="PANTHER" id="PTHR10672:SF3">
    <property type="entry name" value="PROTEIN HU-LI TAI SHAO"/>
    <property type="match status" value="1"/>
</dbReference>
<dbReference type="GO" id="GO:0051015">
    <property type="term" value="F:actin filament binding"/>
    <property type="evidence" value="ECO:0007669"/>
    <property type="project" value="TreeGrafter"/>
</dbReference>
<dbReference type="Proteomes" id="UP000638263">
    <property type="component" value="Unassembled WGS sequence"/>
</dbReference>
<dbReference type="InterPro" id="IPR001303">
    <property type="entry name" value="Aldolase_II/adducin_N"/>
</dbReference>
<dbReference type="EMBL" id="BMMH01000005">
    <property type="protein sequence ID" value="GGL12623.1"/>
    <property type="molecule type" value="Genomic_DNA"/>
</dbReference>
<dbReference type="Gene3D" id="3.40.225.10">
    <property type="entry name" value="Class II aldolase/adducin N-terminal domain"/>
    <property type="match status" value="1"/>
</dbReference>
<evidence type="ECO:0000259" key="3">
    <source>
        <dbReference type="SMART" id="SM01007"/>
    </source>
</evidence>
<evidence type="ECO:0000313" key="4">
    <source>
        <dbReference type="EMBL" id="GGL12623.1"/>
    </source>
</evidence>
<dbReference type="InterPro" id="IPR036409">
    <property type="entry name" value="Aldolase_II/adducin_N_sf"/>
</dbReference>
<protein>
    <recommendedName>
        <fullName evidence="3">Class II aldolase/adducin N-terminal domain-containing protein</fullName>
    </recommendedName>
</protein>
<feature type="region of interest" description="Disordered" evidence="2">
    <location>
        <begin position="1"/>
        <end position="28"/>
    </location>
</feature>
<gene>
    <name evidence="4" type="ORF">GCM10011588_28810</name>
</gene>
<dbReference type="Pfam" id="PF00596">
    <property type="entry name" value="Aldolase_II"/>
    <property type="match status" value="1"/>
</dbReference>
<sequence>MMNGGGVEVGAGPVRESGSARRRSAWEPPPVPQLSLRGEFALLLRALHRAGYDDLLAGHVTVSVGDGTILVNPFELAWNEVRASDVVVMDGDGAKITGRYNVSPAVELHTCLRRRRPEVVVVIHNHPRWSNNWAGMKKIPPIYDQTSAQIGAELALVDEYDGQFADLGNADIAVEKFGDAQWGLLANHGVLVTASSIAEAFVRGYTLEWRSRRAYEIECLGGGVPIADEVVAAFARAFERGGIAKWWQTALRRELYADREVLD</sequence>
<comment type="caution">
    <text evidence="4">The sequence shown here is derived from an EMBL/GenBank/DDBJ whole genome shotgun (WGS) entry which is preliminary data.</text>
</comment>
<dbReference type="InterPro" id="IPR051017">
    <property type="entry name" value="Aldolase-II_Adducin_sf"/>
</dbReference>
<reference evidence="4" key="2">
    <citation type="submission" date="2020-09" db="EMBL/GenBank/DDBJ databases">
        <authorList>
            <person name="Sun Q."/>
            <person name="Zhou Y."/>
        </authorList>
    </citation>
    <scope>NUCLEOTIDE SEQUENCE</scope>
    <source>
        <strain evidence="4">CGMCC 4.3508</strain>
    </source>
</reference>